<reference evidence="2 3" key="1">
    <citation type="submission" date="2020-02" db="EMBL/GenBank/DDBJ databases">
        <title>Genome assembly of a novel Clostridium senegalense strain.</title>
        <authorList>
            <person name="Gupta T.B."/>
            <person name="Jauregui R."/>
            <person name="Maclean P."/>
            <person name="Nawarathana A."/>
            <person name="Brightwell G."/>
        </authorList>
    </citation>
    <scope>NUCLEOTIDE SEQUENCE [LARGE SCALE GENOMIC DNA]</scope>
    <source>
        <strain evidence="2 3">AGRFS4</strain>
    </source>
</reference>
<dbReference type="Pfam" id="PF05857">
    <property type="entry name" value="TraX"/>
    <property type="match status" value="2"/>
</dbReference>
<dbReference type="EMBL" id="JAAGPU010000008">
    <property type="protein sequence ID" value="NEU04460.1"/>
    <property type="molecule type" value="Genomic_DNA"/>
</dbReference>
<name>A0A6M0H104_9CLOT</name>
<feature type="transmembrane region" description="Helical" evidence="1">
    <location>
        <begin position="130"/>
        <end position="153"/>
    </location>
</feature>
<protein>
    <submittedName>
        <fullName evidence="2">Conjugal transfer protein TraX</fullName>
    </submittedName>
</protein>
<dbReference type="RefSeq" id="WP_199869555.1">
    <property type="nucleotide sequence ID" value="NZ_JAAGPU010000008.1"/>
</dbReference>
<evidence type="ECO:0000256" key="1">
    <source>
        <dbReference type="SAM" id="Phobius"/>
    </source>
</evidence>
<dbReference type="Proteomes" id="UP000481872">
    <property type="component" value="Unassembled WGS sequence"/>
</dbReference>
<dbReference type="AlphaFoldDB" id="A0A6M0H104"/>
<keyword evidence="3" id="KW-1185">Reference proteome</keyword>
<feature type="transmembrane region" description="Helical" evidence="1">
    <location>
        <begin position="68"/>
        <end position="87"/>
    </location>
</feature>
<keyword evidence="1" id="KW-0472">Membrane</keyword>
<comment type="caution">
    <text evidence="2">The sequence shown here is derived from an EMBL/GenBank/DDBJ whole genome shotgun (WGS) entry which is preliminary data.</text>
</comment>
<evidence type="ECO:0000313" key="3">
    <source>
        <dbReference type="Proteomes" id="UP000481872"/>
    </source>
</evidence>
<keyword evidence="1" id="KW-1133">Transmembrane helix</keyword>
<feature type="transmembrane region" description="Helical" evidence="1">
    <location>
        <begin position="253"/>
        <end position="272"/>
    </location>
</feature>
<organism evidence="2 3">
    <name type="scientific">Clostridium senegalense</name>
    <dbReference type="NCBI Taxonomy" id="1465809"/>
    <lineage>
        <taxon>Bacteria</taxon>
        <taxon>Bacillati</taxon>
        <taxon>Bacillota</taxon>
        <taxon>Clostridia</taxon>
        <taxon>Eubacteriales</taxon>
        <taxon>Clostridiaceae</taxon>
        <taxon>Clostridium</taxon>
    </lineage>
</organism>
<feature type="transmembrane region" description="Helical" evidence="1">
    <location>
        <begin position="36"/>
        <end position="56"/>
    </location>
</feature>
<feature type="transmembrane region" description="Helical" evidence="1">
    <location>
        <begin position="159"/>
        <end position="192"/>
    </location>
</feature>
<feature type="transmembrane region" description="Helical" evidence="1">
    <location>
        <begin position="201"/>
        <end position="222"/>
    </location>
</feature>
<sequence length="274" mass="31738">MNLTTLNKKGITMTQLKLIGIIFMIFDHIHEFFNFAPTWFNCIGRLVAPMFLFSLAEGMYYTSNRKKYLSRLYIASVLMAIGNTLVMKLFPSPTDSSMIIINNIFATLFLTGLYIVFVDKFKLGIKNKSFKIIVQSILLMLLPLLLSALSLMIMSNENIPLIIFQIIMIFIPNPMLVEGGIIFIIIGVMLYIFRSNRTKEVLIFIIISLASLFMGSGFNFHVTFVENYQWMMIFASIFMFLYNNKKGTGYKKFFYIFYPSHIYILYILSILLTK</sequence>
<feature type="transmembrane region" description="Helical" evidence="1">
    <location>
        <begin position="99"/>
        <end position="118"/>
    </location>
</feature>
<proteinExistence type="predicted"/>
<accession>A0A6M0H104</accession>
<dbReference type="InterPro" id="IPR008875">
    <property type="entry name" value="TraX"/>
</dbReference>
<feature type="transmembrane region" description="Helical" evidence="1">
    <location>
        <begin position="228"/>
        <end position="244"/>
    </location>
</feature>
<gene>
    <name evidence="2" type="ORF">G3M99_06225</name>
</gene>
<keyword evidence="1" id="KW-0812">Transmembrane</keyword>
<evidence type="ECO:0000313" key="2">
    <source>
        <dbReference type="EMBL" id="NEU04460.1"/>
    </source>
</evidence>